<accession>A0A4V1EGP3</accession>
<feature type="active site" description="Tele-AMP-histidine intermediate" evidence="1">
    <location>
        <position position="101"/>
    </location>
</feature>
<keyword evidence="5" id="KW-0378">Hydrolase</keyword>
<evidence type="ECO:0000313" key="5">
    <source>
        <dbReference type="EMBL" id="QCP36780.1"/>
    </source>
</evidence>
<dbReference type="InterPro" id="IPR039384">
    <property type="entry name" value="HINT"/>
</dbReference>
<feature type="domain" description="HIT" evidence="4">
    <location>
        <begin position="7"/>
        <end position="114"/>
    </location>
</feature>
<dbReference type="EC" id="3.6.1.17" evidence="5"/>
<dbReference type="Proteomes" id="UP000298653">
    <property type="component" value="Chromosome"/>
</dbReference>
<evidence type="ECO:0000259" key="4">
    <source>
        <dbReference type="PROSITE" id="PS51084"/>
    </source>
</evidence>
<evidence type="ECO:0000313" key="6">
    <source>
        <dbReference type="Proteomes" id="UP000298653"/>
    </source>
</evidence>
<dbReference type="InterPro" id="IPR019808">
    <property type="entry name" value="Histidine_triad_CS"/>
</dbReference>
<reference evidence="5 6" key="1">
    <citation type="submission" date="2019-05" db="EMBL/GenBank/DDBJ databases">
        <title>Complete genome sequencing of Anaerostipes rhamnosivorans.</title>
        <authorList>
            <person name="Bui T.P.N."/>
            <person name="de Vos W.M."/>
        </authorList>
    </citation>
    <scope>NUCLEOTIDE SEQUENCE [LARGE SCALE GENOMIC DNA]</scope>
    <source>
        <strain evidence="5 6">1y2</strain>
    </source>
</reference>
<feature type="short sequence motif" description="Histidine triad motif" evidence="2 3">
    <location>
        <begin position="99"/>
        <end position="103"/>
    </location>
</feature>
<evidence type="ECO:0000256" key="3">
    <source>
        <dbReference type="PROSITE-ProRule" id="PRU00464"/>
    </source>
</evidence>
<dbReference type="GO" id="GO:0009117">
    <property type="term" value="P:nucleotide metabolic process"/>
    <property type="evidence" value="ECO:0007669"/>
    <property type="project" value="TreeGrafter"/>
</dbReference>
<dbReference type="RefSeq" id="WP_137329953.1">
    <property type="nucleotide sequence ID" value="NZ_CP040058.1"/>
</dbReference>
<dbReference type="PANTHER" id="PTHR46648:SF1">
    <property type="entry name" value="ADENOSINE 5'-MONOPHOSPHORAMIDASE HNT1"/>
    <property type="match status" value="1"/>
</dbReference>
<dbReference type="PRINTS" id="PR00332">
    <property type="entry name" value="HISTRIAD"/>
</dbReference>
<protein>
    <submittedName>
        <fullName evidence="5">Bis(5'-nucleosyl)-tetraphosphatase (Asymmetrical)</fullName>
        <ecNumber evidence="5">3.6.1.17</ecNumber>
    </submittedName>
</protein>
<sequence length="138" mass="15488">MKKQDCIFCKIISGEIPSATIYENSKFKVIMDIAPANKGHVLILPKEHFDNIYDIDTATAGQLFELAALVARALKTVLDCDGMNILQNNGTVAGQTVFHFHMHIIPRYEGDTVSMGWKELSYGDGEMEQLREAIRKEL</sequence>
<evidence type="ECO:0000256" key="1">
    <source>
        <dbReference type="PIRSR" id="PIRSR601310-1"/>
    </source>
</evidence>
<organism evidence="5 6">
    <name type="scientific">Anaerostipes rhamnosivorans</name>
    <dbReference type="NCBI Taxonomy" id="1229621"/>
    <lineage>
        <taxon>Bacteria</taxon>
        <taxon>Bacillati</taxon>
        <taxon>Bacillota</taxon>
        <taxon>Clostridia</taxon>
        <taxon>Lachnospirales</taxon>
        <taxon>Lachnospiraceae</taxon>
        <taxon>Anaerostipes</taxon>
    </lineage>
</organism>
<dbReference type="Gene3D" id="3.30.428.10">
    <property type="entry name" value="HIT-like"/>
    <property type="match status" value="1"/>
</dbReference>
<dbReference type="InterPro" id="IPR036265">
    <property type="entry name" value="HIT-like_sf"/>
</dbReference>
<dbReference type="CDD" id="cd01277">
    <property type="entry name" value="HINT_subgroup"/>
    <property type="match status" value="1"/>
</dbReference>
<gene>
    <name evidence="5" type="ORF">AR1Y2_3326</name>
</gene>
<dbReference type="GO" id="GO:0004081">
    <property type="term" value="F:bis(5'-nucleosyl)-tetraphosphatase (asymmetrical) activity"/>
    <property type="evidence" value="ECO:0007669"/>
    <property type="project" value="UniProtKB-EC"/>
</dbReference>
<evidence type="ECO:0000256" key="2">
    <source>
        <dbReference type="PIRSR" id="PIRSR601310-3"/>
    </source>
</evidence>
<dbReference type="PANTHER" id="PTHR46648">
    <property type="entry name" value="HIT FAMILY PROTEIN 1"/>
    <property type="match status" value="1"/>
</dbReference>
<dbReference type="PROSITE" id="PS51084">
    <property type="entry name" value="HIT_2"/>
    <property type="match status" value="1"/>
</dbReference>
<dbReference type="InterPro" id="IPR001310">
    <property type="entry name" value="Histidine_triad_HIT"/>
</dbReference>
<dbReference type="KEGG" id="arf:AR1Y2_3326"/>
<dbReference type="OrthoDB" id="9784774at2"/>
<dbReference type="SUPFAM" id="SSF54197">
    <property type="entry name" value="HIT-like"/>
    <property type="match status" value="1"/>
</dbReference>
<dbReference type="PROSITE" id="PS00892">
    <property type="entry name" value="HIT_1"/>
    <property type="match status" value="1"/>
</dbReference>
<dbReference type="EMBL" id="CP040058">
    <property type="protein sequence ID" value="QCP36780.1"/>
    <property type="molecule type" value="Genomic_DNA"/>
</dbReference>
<dbReference type="InterPro" id="IPR011146">
    <property type="entry name" value="HIT-like"/>
</dbReference>
<name>A0A4V1EGP3_9FIRM</name>
<dbReference type="Pfam" id="PF01230">
    <property type="entry name" value="HIT"/>
    <property type="match status" value="1"/>
</dbReference>
<keyword evidence="6" id="KW-1185">Reference proteome</keyword>
<proteinExistence type="predicted"/>
<dbReference type="AlphaFoldDB" id="A0A4V1EGP3"/>